<dbReference type="AlphaFoldDB" id="A0A1I3KJT3"/>
<evidence type="ECO:0000256" key="6">
    <source>
        <dbReference type="SAM" id="MobiDB-lite"/>
    </source>
</evidence>
<dbReference type="InterPro" id="IPR023908">
    <property type="entry name" value="xxxLxxG_rpt"/>
</dbReference>
<evidence type="ECO:0000256" key="4">
    <source>
        <dbReference type="ARBA" id="ARBA00023136"/>
    </source>
</evidence>
<gene>
    <name evidence="9" type="ORF">SAMN05421852_101479</name>
</gene>
<evidence type="ECO:0000313" key="10">
    <source>
        <dbReference type="Proteomes" id="UP000199545"/>
    </source>
</evidence>
<dbReference type="PANTHER" id="PTHR43077">
    <property type="entry name" value="TRANSPORT PERMEASE YVFS-RELATED"/>
    <property type="match status" value="1"/>
</dbReference>
<keyword evidence="5" id="KW-0175">Coiled coil</keyword>
<dbReference type="GO" id="GO:0016020">
    <property type="term" value="C:membrane"/>
    <property type="evidence" value="ECO:0007669"/>
    <property type="project" value="UniProtKB-SubCell"/>
</dbReference>
<dbReference type="EMBL" id="FORR01000001">
    <property type="protein sequence ID" value="SFI72455.1"/>
    <property type="molecule type" value="Genomic_DNA"/>
</dbReference>
<keyword evidence="4 7" id="KW-0472">Membrane</keyword>
<dbReference type="InterPro" id="IPR017500">
    <property type="entry name" value="Phage_infect_YhgE_N"/>
</dbReference>
<feature type="transmembrane region" description="Helical" evidence="7">
    <location>
        <begin position="594"/>
        <end position="615"/>
    </location>
</feature>
<proteinExistence type="predicted"/>
<organism evidence="9 10">
    <name type="scientific">Thermoflavimicrobium dichotomicum</name>
    <dbReference type="NCBI Taxonomy" id="46223"/>
    <lineage>
        <taxon>Bacteria</taxon>
        <taxon>Bacillati</taxon>
        <taxon>Bacillota</taxon>
        <taxon>Bacilli</taxon>
        <taxon>Bacillales</taxon>
        <taxon>Thermoactinomycetaceae</taxon>
        <taxon>Thermoflavimicrobium</taxon>
    </lineage>
</organism>
<feature type="transmembrane region" description="Helical" evidence="7">
    <location>
        <begin position="500"/>
        <end position="522"/>
    </location>
</feature>
<dbReference type="Gene3D" id="3.40.1710.10">
    <property type="entry name" value="abc type-2 transporter like domain"/>
    <property type="match status" value="1"/>
</dbReference>
<keyword evidence="3 7" id="KW-1133">Transmembrane helix</keyword>
<dbReference type="PANTHER" id="PTHR43077:SF5">
    <property type="entry name" value="PHAGE INFECTION PROTEIN"/>
    <property type="match status" value="1"/>
</dbReference>
<dbReference type="OrthoDB" id="9811483at2"/>
<dbReference type="InterPro" id="IPR013525">
    <property type="entry name" value="ABC2_TM"/>
</dbReference>
<dbReference type="NCBIfam" id="TIGR03057">
    <property type="entry name" value="xxxLxxG_by_4"/>
    <property type="match status" value="3"/>
</dbReference>
<sequence length="690" mass="77370">MKNKWQQIGKYLGFDHFHRLWQIKSLRLSLFGILFIPVMYSFIYLHAFYDPYANMKYFPVAIVNEDQGAVKNQEPIHIGNDLVKKLRENSKLKWEFVSREEMKRGFKEGKYYVGIVIPKNFSAFAVTVDSPKPLKGVLEYYTDEGNNYLSGRMGESIIRNIENDLERELTQAFVDRIFAEMKKSTKDLEKAANGAKELADGTQKAKNGSKDLANGLDQAKNASEQLAEGNRKLKEGLGELAPNMDKVAQGIDSILSEVLKIQKVAHEINDVIQKWTKQPLPQPPQVPSPVPGADHAKDKIQNAKDQVRNVKKQYQKLLQEKPELQNDPTAQSLSRVIDQAVQYNDLASKELGKIQVPSAAVGTSGQAQSTQDILDKISQISNAKVAEIDAKVKEVKKLSQGAKQLAAGADQLYEGSKQVYEGQRKLNKGMDQLYSGATELNDGLKRINDGQHELADGLNDGVNKANEKLKGTDEKAKTIADPVHVDEKKQHPVPNYATGFAPYFISLSMWVGAMLLFTVLDLEKASHQLEDRPLSIWVIGLIGVAQALISIFVLTWGLDIEAKLPVWLYVFTIAISFTFIAINQMLAEILGNVGRFLAILILMLQLTSTGGTYPIELIPDFYQALHPYLPMTYSIHGLRMIISNGDVHAMLKDLNILLSCFMAAFTVTRVYKMWMKPKIKTYLLKRLQNA</sequence>
<dbReference type="Proteomes" id="UP000199545">
    <property type="component" value="Unassembled WGS sequence"/>
</dbReference>
<dbReference type="Pfam" id="PF12698">
    <property type="entry name" value="ABC2_membrane_3"/>
    <property type="match status" value="2"/>
</dbReference>
<feature type="domain" description="ABC-2 type transporter transmembrane" evidence="8">
    <location>
        <begin position="29"/>
        <end position="172"/>
    </location>
</feature>
<keyword evidence="2 7" id="KW-0812">Transmembrane</keyword>
<feature type="transmembrane region" description="Helical" evidence="7">
    <location>
        <begin position="534"/>
        <end position="558"/>
    </location>
</feature>
<feature type="transmembrane region" description="Helical" evidence="7">
    <location>
        <begin position="564"/>
        <end position="582"/>
    </location>
</feature>
<evidence type="ECO:0000256" key="1">
    <source>
        <dbReference type="ARBA" id="ARBA00004141"/>
    </source>
</evidence>
<evidence type="ECO:0000256" key="2">
    <source>
        <dbReference type="ARBA" id="ARBA00022692"/>
    </source>
</evidence>
<dbReference type="RefSeq" id="WP_093227620.1">
    <property type="nucleotide sequence ID" value="NZ_FORR01000001.1"/>
</dbReference>
<name>A0A1I3KJT3_9BACL</name>
<dbReference type="NCBIfam" id="TIGR03062">
    <property type="entry name" value="pip_yhgE_Cterm"/>
    <property type="match status" value="1"/>
</dbReference>
<evidence type="ECO:0000259" key="8">
    <source>
        <dbReference type="Pfam" id="PF12698"/>
    </source>
</evidence>
<keyword evidence="10" id="KW-1185">Reference proteome</keyword>
<feature type="domain" description="ABC-2 type transporter transmembrane" evidence="8">
    <location>
        <begin position="448"/>
        <end position="665"/>
    </location>
</feature>
<evidence type="ECO:0000256" key="3">
    <source>
        <dbReference type="ARBA" id="ARBA00022989"/>
    </source>
</evidence>
<feature type="transmembrane region" description="Helical" evidence="7">
    <location>
        <begin position="654"/>
        <end position="671"/>
    </location>
</feature>
<dbReference type="GO" id="GO:0140359">
    <property type="term" value="F:ABC-type transporter activity"/>
    <property type="evidence" value="ECO:0007669"/>
    <property type="project" value="InterPro"/>
</dbReference>
<evidence type="ECO:0000256" key="5">
    <source>
        <dbReference type="SAM" id="Coils"/>
    </source>
</evidence>
<feature type="transmembrane region" description="Helical" evidence="7">
    <location>
        <begin position="28"/>
        <end position="49"/>
    </location>
</feature>
<feature type="region of interest" description="Disordered" evidence="6">
    <location>
        <begin position="194"/>
        <end position="214"/>
    </location>
</feature>
<dbReference type="InterPro" id="IPR051328">
    <property type="entry name" value="T7SS_ABC-Transporter"/>
</dbReference>
<dbReference type="NCBIfam" id="TIGR03061">
    <property type="entry name" value="pip_yhgE_Nterm"/>
    <property type="match status" value="1"/>
</dbReference>
<evidence type="ECO:0000256" key="7">
    <source>
        <dbReference type="SAM" id="Phobius"/>
    </source>
</evidence>
<reference evidence="9 10" key="1">
    <citation type="submission" date="2016-10" db="EMBL/GenBank/DDBJ databases">
        <authorList>
            <person name="de Groot N.N."/>
        </authorList>
    </citation>
    <scope>NUCLEOTIDE SEQUENCE [LARGE SCALE GENOMIC DNA]</scope>
    <source>
        <strain evidence="9 10">DSM 44778</strain>
    </source>
</reference>
<feature type="coiled-coil region" evidence="5">
    <location>
        <begin position="293"/>
        <end position="327"/>
    </location>
</feature>
<dbReference type="Gene3D" id="1.10.287.950">
    <property type="entry name" value="Methyl-accepting chemotaxis protein"/>
    <property type="match status" value="1"/>
</dbReference>
<protein>
    <submittedName>
        <fullName evidence="9">Putative membrane protein</fullName>
    </submittedName>
</protein>
<accession>A0A1I3KJT3</accession>
<evidence type="ECO:0000313" key="9">
    <source>
        <dbReference type="EMBL" id="SFI72455.1"/>
    </source>
</evidence>
<dbReference type="InterPro" id="IPR017501">
    <property type="entry name" value="Phage_infect_YhgE_C"/>
</dbReference>
<dbReference type="STRING" id="46223.SAMN05421852_101479"/>
<comment type="subcellular location">
    <subcellularLocation>
        <location evidence="1">Membrane</location>
        <topology evidence="1">Multi-pass membrane protein</topology>
    </subcellularLocation>
</comment>